<evidence type="ECO:0000256" key="3">
    <source>
        <dbReference type="PROSITE-ProRule" id="PRU10038"/>
    </source>
</evidence>
<dbReference type="GO" id="GO:0016787">
    <property type="term" value="F:hydrolase activity"/>
    <property type="evidence" value="ECO:0007669"/>
    <property type="project" value="UniProtKB-KW"/>
</dbReference>
<evidence type="ECO:0000259" key="5">
    <source>
        <dbReference type="Pfam" id="PF07859"/>
    </source>
</evidence>
<evidence type="ECO:0000256" key="2">
    <source>
        <dbReference type="ARBA" id="ARBA00022801"/>
    </source>
</evidence>
<dbReference type="Proteomes" id="UP001147733">
    <property type="component" value="Unassembled WGS sequence"/>
</dbReference>
<keyword evidence="4" id="KW-0472">Membrane</keyword>
<keyword evidence="4" id="KW-1133">Transmembrane helix</keyword>
<protein>
    <submittedName>
        <fullName evidence="6">Alpha/beta-hydrolase</fullName>
    </submittedName>
</protein>
<dbReference type="Gene3D" id="3.40.50.1820">
    <property type="entry name" value="alpha/beta hydrolase"/>
    <property type="match status" value="1"/>
</dbReference>
<keyword evidence="4" id="KW-0812">Transmembrane</keyword>
<sequence>MSKLNLSFSERIGMGIGFILGFTWVAISVLAVPFQRSKGPVSLKRHLKLIFFRVFPCYFSPQALVTLSPSTDESYRKVLKEECLEPESITLDDGTHVHLLGDDSAEKVLLFFHGGGYVTPAVDAHFKLLVETIHQVEEHGGRLKIFFLQYDLAVVSPYPRQLQQASALLKYTLTTLGKQPEQILLAGDSAGGHLALALLSHILHPHPTVHPIKLDGRFSSVALLSPWVTFDTGKTRSMRLNRYKDALAIPTLNAWSSTFIGNAPFDPYLQPLKAPENWFQGLPVQRVLVLAGGDEIFVDDIREFGESLRHTFPPTIVEIVKDEAHDHLILAFLMGEQSSKQQTIFQDWILQSVDQ</sequence>
<evidence type="ECO:0000256" key="4">
    <source>
        <dbReference type="SAM" id="Phobius"/>
    </source>
</evidence>
<dbReference type="AlphaFoldDB" id="A0A9W9NMK6"/>
<proteinExistence type="inferred from homology"/>
<gene>
    <name evidence="6" type="ORF">N7469_008900</name>
</gene>
<dbReference type="EMBL" id="JAPQKT010000008">
    <property type="protein sequence ID" value="KAJ5222660.1"/>
    <property type="molecule type" value="Genomic_DNA"/>
</dbReference>
<evidence type="ECO:0000256" key="1">
    <source>
        <dbReference type="ARBA" id="ARBA00010515"/>
    </source>
</evidence>
<accession>A0A9W9NMK6</accession>
<dbReference type="SUPFAM" id="SSF53474">
    <property type="entry name" value="alpha/beta-Hydrolases"/>
    <property type="match status" value="1"/>
</dbReference>
<dbReference type="GeneID" id="81386985"/>
<dbReference type="PROSITE" id="PS01174">
    <property type="entry name" value="LIPASE_GDXG_SER"/>
    <property type="match status" value="1"/>
</dbReference>
<reference evidence="6" key="1">
    <citation type="submission" date="2022-11" db="EMBL/GenBank/DDBJ databases">
        <authorList>
            <person name="Petersen C."/>
        </authorList>
    </citation>
    <scope>NUCLEOTIDE SEQUENCE</scope>
    <source>
        <strain evidence="6">IBT 23319</strain>
    </source>
</reference>
<dbReference type="RefSeq" id="XP_056497583.1">
    <property type="nucleotide sequence ID" value="XM_056647818.1"/>
</dbReference>
<comment type="caution">
    <text evidence="6">The sequence shown here is derived from an EMBL/GenBank/DDBJ whole genome shotgun (WGS) entry which is preliminary data.</text>
</comment>
<dbReference type="GO" id="GO:0072330">
    <property type="term" value="P:monocarboxylic acid biosynthetic process"/>
    <property type="evidence" value="ECO:0007669"/>
    <property type="project" value="UniProtKB-ARBA"/>
</dbReference>
<dbReference type="InterPro" id="IPR013094">
    <property type="entry name" value="AB_hydrolase_3"/>
</dbReference>
<evidence type="ECO:0000313" key="6">
    <source>
        <dbReference type="EMBL" id="KAJ5222660.1"/>
    </source>
</evidence>
<dbReference type="PANTHER" id="PTHR48081">
    <property type="entry name" value="AB HYDROLASE SUPERFAMILY PROTEIN C4A8.06C"/>
    <property type="match status" value="1"/>
</dbReference>
<keyword evidence="2" id="KW-0378">Hydrolase</keyword>
<dbReference type="InterPro" id="IPR029058">
    <property type="entry name" value="AB_hydrolase_fold"/>
</dbReference>
<feature type="domain" description="Alpha/beta hydrolase fold-3" evidence="5">
    <location>
        <begin position="109"/>
        <end position="326"/>
    </location>
</feature>
<dbReference type="Pfam" id="PF07859">
    <property type="entry name" value="Abhydrolase_3"/>
    <property type="match status" value="1"/>
</dbReference>
<dbReference type="GO" id="GO:0017000">
    <property type="term" value="P:antibiotic biosynthetic process"/>
    <property type="evidence" value="ECO:0007669"/>
    <property type="project" value="UniProtKB-ARBA"/>
</dbReference>
<evidence type="ECO:0000313" key="7">
    <source>
        <dbReference type="Proteomes" id="UP001147733"/>
    </source>
</evidence>
<keyword evidence="7" id="KW-1185">Reference proteome</keyword>
<dbReference type="InterPro" id="IPR033140">
    <property type="entry name" value="Lipase_GDXG_put_SER_AS"/>
</dbReference>
<feature type="transmembrane region" description="Helical" evidence="4">
    <location>
        <begin position="12"/>
        <end position="34"/>
    </location>
</feature>
<dbReference type="PANTHER" id="PTHR48081:SF31">
    <property type="entry name" value="STERYL ACETYL HYDROLASE MUG81-RELATED"/>
    <property type="match status" value="1"/>
</dbReference>
<dbReference type="InterPro" id="IPR050300">
    <property type="entry name" value="GDXG_lipolytic_enzyme"/>
</dbReference>
<feature type="active site" evidence="3">
    <location>
        <position position="189"/>
    </location>
</feature>
<comment type="similarity">
    <text evidence="1">Belongs to the 'GDXG' lipolytic enzyme family.</text>
</comment>
<organism evidence="6 7">
    <name type="scientific">Penicillium citrinum</name>
    <dbReference type="NCBI Taxonomy" id="5077"/>
    <lineage>
        <taxon>Eukaryota</taxon>
        <taxon>Fungi</taxon>
        <taxon>Dikarya</taxon>
        <taxon>Ascomycota</taxon>
        <taxon>Pezizomycotina</taxon>
        <taxon>Eurotiomycetes</taxon>
        <taxon>Eurotiomycetidae</taxon>
        <taxon>Eurotiales</taxon>
        <taxon>Aspergillaceae</taxon>
        <taxon>Penicillium</taxon>
    </lineage>
</organism>
<name>A0A9W9NMK6_PENCI</name>
<dbReference type="OrthoDB" id="2152029at2759"/>
<reference evidence="6" key="2">
    <citation type="journal article" date="2023" name="IMA Fungus">
        <title>Comparative genomic study of the Penicillium genus elucidates a diverse pangenome and 15 lateral gene transfer events.</title>
        <authorList>
            <person name="Petersen C."/>
            <person name="Sorensen T."/>
            <person name="Nielsen M.R."/>
            <person name="Sondergaard T.E."/>
            <person name="Sorensen J.L."/>
            <person name="Fitzpatrick D.A."/>
            <person name="Frisvad J.C."/>
            <person name="Nielsen K.L."/>
        </authorList>
    </citation>
    <scope>NUCLEOTIDE SEQUENCE</scope>
    <source>
        <strain evidence="6">IBT 23319</strain>
    </source>
</reference>